<dbReference type="KEGG" id="pzu:PHZ_c0641"/>
<dbReference type="Pfam" id="PF10116">
    <property type="entry name" value="Host_attach"/>
    <property type="match status" value="1"/>
</dbReference>
<gene>
    <name evidence="1" type="ordered locus">PHZ_c0641</name>
</gene>
<dbReference type="InterPro" id="IPR019291">
    <property type="entry name" value="Host_attachment_protein"/>
</dbReference>
<accession>B4RFH4</accession>
<dbReference type="eggNOG" id="COG5622">
    <property type="taxonomic scope" value="Bacteria"/>
</dbReference>
<dbReference type="Proteomes" id="UP000001868">
    <property type="component" value="Chromosome"/>
</dbReference>
<reference evidence="1 2" key="1">
    <citation type="journal article" date="2008" name="BMC Genomics">
        <title>Complete genome of Phenylobacterium zucineum - a novel facultative intracellular bacterium isolated from human erythroleukemia cell line K562.</title>
        <authorList>
            <person name="Luo Y."/>
            <person name="Xu X."/>
            <person name="Ding Z."/>
            <person name="Liu Z."/>
            <person name="Zhang B."/>
            <person name="Yan Z."/>
            <person name="Sun J."/>
            <person name="Hu S."/>
            <person name="Hu X."/>
        </authorList>
    </citation>
    <scope>NUCLEOTIDE SEQUENCE [LARGE SCALE GENOMIC DNA]</scope>
    <source>
        <strain evidence="1 2">HLK1</strain>
    </source>
</reference>
<sequence>MVSPGKALFLITDGGRARLVERRNDPPRYVTFEEIDGAARLKTLREELRASPPARSFSSMTPARAAVGREDYVRPAKEAFIGEVADRAAEVCRLRGLEGVVIAAPARLIGPLRARLEGRARLAGAIRKDLTKAPDSTLGAWLDETRFNP</sequence>
<name>B4RFH4_PHEZH</name>
<evidence type="ECO:0000313" key="1">
    <source>
        <dbReference type="EMBL" id="ACG77055.1"/>
    </source>
</evidence>
<dbReference type="AlphaFoldDB" id="B4RFH4"/>
<dbReference type="HOGENOM" id="CLU_1747937_0_0_5"/>
<dbReference type="EMBL" id="CP000747">
    <property type="protein sequence ID" value="ACG77055.1"/>
    <property type="molecule type" value="Genomic_DNA"/>
</dbReference>
<protein>
    <recommendedName>
        <fullName evidence="3">Host attachment protein</fullName>
    </recommendedName>
</protein>
<keyword evidence="2" id="KW-1185">Reference proteome</keyword>
<organism evidence="1 2">
    <name type="scientific">Phenylobacterium zucineum (strain HLK1)</name>
    <dbReference type="NCBI Taxonomy" id="450851"/>
    <lineage>
        <taxon>Bacteria</taxon>
        <taxon>Pseudomonadati</taxon>
        <taxon>Pseudomonadota</taxon>
        <taxon>Alphaproteobacteria</taxon>
        <taxon>Caulobacterales</taxon>
        <taxon>Caulobacteraceae</taxon>
        <taxon>Phenylobacterium</taxon>
    </lineage>
</organism>
<proteinExistence type="predicted"/>
<evidence type="ECO:0008006" key="3">
    <source>
        <dbReference type="Google" id="ProtNLM"/>
    </source>
</evidence>
<dbReference type="STRING" id="450851.PHZ_c0641"/>
<dbReference type="OrthoDB" id="9812459at2"/>
<evidence type="ECO:0000313" key="2">
    <source>
        <dbReference type="Proteomes" id="UP000001868"/>
    </source>
</evidence>